<accession>A0A081KFT1</accession>
<evidence type="ECO:0000313" key="4">
    <source>
        <dbReference type="EMBL" id="KEI73007.1"/>
    </source>
</evidence>
<keyword evidence="5" id="KW-1185">Reference proteome</keyword>
<dbReference type="Gene3D" id="2.40.128.30">
    <property type="entry name" value="Avidin-like"/>
    <property type="match status" value="1"/>
</dbReference>
<name>A0A081KFT1_9GAMM</name>
<evidence type="ECO:0000313" key="5">
    <source>
        <dbReference type="Proteomes" id="UP000027997"/>
    </source>
</evidence>
<proteinExistence type="predicted"/>
<dbReference type="GO" id="GO:0005576">
    <property type="term" value="C:extracellular region"/>
    <property type="evidence" value="ECO:0007669"/>
    <property type="project" value="UniProtKB-SubCell"/>
</dbReference>
<dbReference type="Proteomes" id="UP000027997">
    <property type="component" value="Unassembled WGS sequence"/>
</dbReference>
<comment type="caution">
    <text evidence="4">The sequence shown here is derived from an EMBL/GenBank/DDBJ whole genome shotgun (WGS) entry which is preliminary data.</text>
</comment>
<dbReference type="GO" id="GO:0009374">
    <property type="term" value="F:biotin binding"/>
    <property type="evidence" value="ECO:0007669"/>
    <property type="project" value="InterPro"/>
</dbReference>
<evidence type="ECO:0000256" key="1">
    <source>
        <dbReference type="ARBA" id="ARBA00004613"/>
    </source>
</evidence>
<dbReference type="SUPFAM" id="SSF50876">
    <property type="entry name" value="Avidin/streptavidin"/>
    <property type="match status" value="1"/>
</dbReference>
<keyword evidence="2" id="KW-0964">Secreted</keyword>
<dbReference type="AlphaFoldDB" id="A0A081KFT1"/>
<keyword evidence="3" id="KW-0732">Signal</keyword>
<dbReference type="InterPro" id="IPR005468">
    <property type="entry name" value="Avidin/str"/>
</dbReference>
<organism evidence="4 5">
    <name type="scientific">Endozoicomonas elysicola</name>
    <dbReference type="NCBI Taxonomy" id="305900"/>
    <lineage>
        <taxon>Bacteria</taxon>
        <taxon>Pseudomonadati</taxon>
        <taxon>Pseudomonadota</taxon>
        <taxon>Gammaproteobacteria</taxon>
        <taxon>Oceanospirillales</taxon>
        <taxon>Endozoicomonadaceae</taxon>
        <taxon>Endozoicomonas</taxon>
    </lineage>
</organism>
<reference evidence="4 5" key="1">
    <citation type="submission" date="2014-06" db="EMBL/GenBank/DDBJ databases">
        <title>Whole Genome Sequences of Three Symbiotic Endozoicomonas Bacteria.</title>
        <authorList>
            <person name="Neave M.J."/>
            <person name="Apprill A."/>
            <person name="Voolstra C.R."/>
        </authorList>
    </citation>
    <scope>NUCLEOTIDE SEQUENCE [LARGE SCALE GENOMIC DNA]</scope>
    <source>
        <strain evidence="4 5">DSM 22380</strain>
    </source>
</reference>
<protein>
    <submittedName>
        <fullName evidence="4">Uncharacterized protein</fullName>
    </submittedName>
</protein>
<evidence type="ECO:0000256" key="2">
    <source>
        <dbReference type="ARBA" id="ARBA00022525"/>
    </source>
</evidence>
<gene>
    <name evidence="4" type="ORF">GV64_21845</name>
</gene>
<dbReference type="InterPro" id="IPR036896">
    <property type="entry name" value="Avidin-like_sf"/>
</dbReference>
<evidence type="ECO:0000256" key="3">
    <source>
        <dbReference type="ARBA" id="ARBA00022729"/>
    </source>
</evidence>
<dbReference type="EMBL" id="JOJP01000001">
    <property type="protein sequence ID" value="KEI73007.1"/>
    <property type="molecule type" value="Genomic_DNA"/>
</dbReference>
<comment type="subcellular location">
    <subcellularLocation>
        <location evidence="1">Secreted</location>
    </subcellularLocation>
</comment>
<dbReference type="Pfam" id="PF01382">
    <property type="entry name" value="Avidin"/>
    <property type="match status" value="1"/>
</dbReference>
<dbReference type="PROSITE" id="PS51326">
    <property type="entry name" value="AVIDIN_2"/>
    <property type="match status" value="1"/>
</dbReference>
<sequence length="157" mass="16964">MKSGIYLLLLMVVLLITGLSIEAAKRVPPSIAEGSNPDKHVSFAGTWKNQRGSLLTLQSAGSDLLKGYFTTAVANTQACIGKEVPVQAVHNSNSFALSLSMKSCGSPVTIAISGLLRKSETRGEPDKIDTMALIQWHGQETWKSRVITNDTFMRVSE</sequence>
<dbReference type="RefSeq" id="WP_020581719.1">
    <property type="nucleotide sequence ID" value="NZ_JOJP01000001.1"/>
</dbReference>